<dbReference type="Proteomes" id="UP000515800">
    <property type="component" value="Chromosome"/>
</dbReference>
<dbReference type="KEGG" id="wdi:H9L19_06780"/>
<dbReference type="EMBL" id="CP060724">
    <property type="protein sequence ID" value="QNN75076.1"/>
    <property type="molecule type" value="Genomic_DNA"/>
</dbReference>
<dbReference type="Gene3D" id="1.10.10.60">
    <property type="entry name" value="Homeodomain-like"/>
    <property type="match status" value="1"/>
</dbReference>
<proteinExistence type="predicted"/>
<dbReference type="AlphaFoldDB" id="A0A7G9T4Q1"/>
<evidence type="ECO:0000313" key="1">
    <source>
        <dbReference type="EMBL" id="QNN75076.1"/>
    </source>
</evidence>
<organism evidence="1 2">
    <name type="scientific">Weissella diestrammenae</name>
    <dbReference type="NCBI Taxonomy" id="1162633"/>
    <lineage>
        <taxon>Bacteria</taxon>
        <taxon>Bacillati</taxon>
        <taxon>Bacillota</taxon>
        <taxon>Bacilli</taxon>
        <taxon>Lactobacillales</taxon>
        <taxon>Lactobacillaceae</taxon>
        <taxon>Weissella</taxon>
    </lineage>
</organism>
<sequence length="163" mass="18685">MKPHLEDVKQLRRAGAKYSQIAKELGISLTTLKNYREAHEEFAQALADEELNLRTALANVAEDGLFTKLRDRFIDEVVVREVIDKQNEVRELREVKTRFVPADTTAIIWALKNRLPTQWNKDEHELSILRGKKIEADIHAESSSEDLGKMIQDRLAGYGDSNE</sequence>
<reference evidence="1 2" key="1">
    <citation type="submission" date="2020-08" db="EMBL/GenBank/DDBJ databases">
        <title>Genome sequence of Weissella diestrammenae KACC 16890T.</title>
        <authorList>
            <person name="Hyun D.-W."/>
            <person name="Bae J.-W."/>
        </authorList>
    </citation>
    <scope>NUCLEOTIDE SEQUENCE [LARGE SCALE GENOMIC DNA]</scope>
    <source>
        <strain evidence="1 2">KACC 16890</strain>
    </source>
</reference>
<keyword evidence="2" id="KW-1185">Reference proteome</keyword>
<dbReference type="RefSeq" id="WP_187528911.1">
    <property type="nucleotide sequence ID" value="NZ_CP060724.1"/>
</dbReference>
<name>A0A7G9T4Q1_9LACO</name>
<accession>A0A7G9T4Q1</accession>
<evidence type="ECO:0000313" key="2">
    <source>
        <dbReference type="Proteomes" id="UP000515800"/>
    </source>
</evidence>
<gene>
    <name evidence="1" type="ORF">H9L19_06780</name>
</gene>
<protein>
    <submittedName>
        <fullName evidence="1">Uncharacterized protein</fullName>
    </submittedName>
</protein>